<feature type="domain" description="ABC transporter" evidence="5">
    <location>
        <begin position="2"/>
        <end position="244"/>
    </location>
</feature>
<dbReference type="AlphaFoldDB" id="A0AA42DNQ0"/>
<dbReference type="PANTHER" id="PTHR42711">
    <property type="entry name" value="ABC TRANSPORTER ATP-BINDING PROTEIN"/>
    <property type="match status" value="1"/>
</dbReference>
<proteinExistence type="inferred from homology"/>
<dbReference type="InterPro" id="IPR050763">
    <property type="entry name" value="ABC_transporter_ATP-binding"/>
</dbReference>
<name>A0AA42DNQ0_9FIRM</name>
<dbReference type="GO" id="GO:0005524">
    <property type="term" value="F:ATP binding"/>
    <property type="evidence" value="ECO:0007669"/>
    <property type="project" value="UniProtKB-KW"/>
</dbReference>
<evidence type="ECO:0000259" key="5">
    <source>
        <dbReference type="PROSITE" id="PS50893"/>
    </source>
</evidence>
<reference evidence="6" key="1">
    <citation type="journal article" date="2023" name="Int. J. Syst. Evol. Microbiol.">
        <title>&lt;i&gt;Holtiella tumoricola&lt;/i&gt; gen. nov. sp. nov., isolated from a human clinical sample.</title>
        <authorList>
            <person name="Allen-Vercoe E."/>
            <person name="Daigneault M.C."/>
            <person name="Vancuren S.J."/>
            <person name="Cochrane K."/>
            <person name="O'Neal L.L."/>
            <person name="Sankaranarayanan K."/>
            <person name="Lawson P.A."/>
        </authorList>
    </citation>
    <scope>NUCLEOTIDE SEQUENCE</scope>
    <source>
        <strain evidence="6">CC70A</strain>
    </source>
</reference>
<dbReference type="Gene3D" id="3.40.50.300">
    <property type="entry name" value="P-loop containing nucleotide triphosphate hydrolases"/>
    <property type="match status" value="1"/>
</dbReference>
<evidence type="ECO:0000313" key="7">
    <source>
        <dbReference type="Proteomes" id="UP001169242"/>
    </source>
</evidence>
<dbReference type="SUPFAM" id="SSF52540">
    <property type="entry name" value="P-loop containing nucleoside triphosphate hydrolases"/>
    <property type="match status" value="1"/>
</dbReference>
<gene>
    <name evidence="6" type="ORF">PBV87_12015</name>
</gene>
<sequence>MIQVKHLTKTFVRTVKSGKRIVKEDFNAVEDVSFEVGKGEVYGILGPNGAGKTTLLRMLAGILTPTSGEIVVGGIEYKKDKNQAKNLIGYLSGNTKLYGRLSPREVLEIFGGLYSIDKATLDTRIEEIIELLDMRSFVDNRIDRLSTGQTQRASIARCLIHSPELYIFDEPTLGLDVLSSRTIIDFMKSEKEKGKTVLYSTHYMEEAEALCDHIIMIHEGCILAMGTSDELKSMTQTHNLRDAFIQLMEEKEVIE</sequence>
<evidence type="ECO:0000256" key="4">
    <source>
        <dbReference type="ARBA" id="ARBA00022840"/>
    </source>
</evidence>
<dbReference type="GO" id="GO:0016887">
    <property type="term" value="F:ATP hydrolysis activity"/>
    <property type="evidence" value="ECO:0007669"/>
    <property type="project" value="InterPro"/>
</dbReference>
<keyword evidence="4 6" id="KW-0067">ATP-binding</keyword>
<dbReference type="Proteomes" id="UP001169242">
    <property type="component" value="Unassembled WGS sequence"/>
</dbReference>
<comment type="similarity">
    <text evidence="1">Belongs to the ABC transporter superfamily.</text>
</comment>
<keyword evidence="7" id="KW-1185">Reference proteome</keyword>
<dbReference type="RefSeq" id="WP_053983310.1">
    <property type="nucleotide sequence ID" value="NZ_JAQIFT010000046.1"/>
</dbReference>
<comment type="caution">
    <text evidence="6">The sequence shown here is derived from an EMBL/GenBank/DDBJ whole genome shotgun (WGS) entry which is preliminary data.</text>
</comment>
<evidence type="ECO:0000256" key="2">
    <source>
        <dbReference type="ARBA" id="ARBA00022448"/>
    </source>
</evidence>
<dbReference type="InterPro" id="IPR003439">
    <property type="entry name" value="ABC_transporter-like_ATP-bd"/>
</dbReference>
<dbReference type="SMART" id="SM00382">
    <property type="entry name" value="AAA"/>
    <property type="match status" value="1"/>
</dbReference>
<evidence type="ECO:0000313" key="6">
    <source>
        <dbReference type="EMBL" id="MDA3732210.1"/>
    </source>
</evidence>
<dbReference type="PROSITE" id="PS50893">
    <property type="entry name" value="ABC_TRANSPORTER_2"/>
    <property type="match status" value="1"/>
</dbReference>
<dbReference type="Pfam" id="PF00005">
    <property type="entry name" value="ABC_tran"/>
    <property type="match status" value="1"/>
</dbReference>
<evidence type="ECO:0000256" key="1">
    <source>
        <dbReference type="ARBA" id="ARBA00005417"/>
    </source>
</evidence>
<keyword evidence="2" id="KW-0813">Transport</keyword>
<evidence type="ECO:0000256" key="3">
    <source>
        <dbReference type="ARBA" id="ARBA00022741"/>
    </source>
</evidence>
<keyword evidence="3" id="KW-0547">Nucleotide-binding</keyword>
<organism evidence="6 7">
    <name type="scientific">Holtiella tumoricola</name>
    <dbReference type="NCBI Taxonomy" id="3018743"/>
    <lineage>
        <taxon>Bacteria</taxon>
        <taxon>Bacillati</taxon>
        <taxon>Bacillota</taxon>
        <taxon>Clostridia</taxon>
        <taxon>Lachnospirales</taxon>
        <taxon>Cellulosilyticaceae</taxon>
        <taxon>Holtiella</taxon>
    </lineage>
</organism>
<dbReference type="InterPro" id="IPR027417">
    <property type="entry name" value="P-loop_NTPase"/>
</dbReference>
<dbReference type="EMBL" id="JAQIFT010000046">
    <property type="protein sequence ID" value="MDA3732210.1"/>
    <property type="molecule type" value="Genomic_DNA"/>
</dbReference>
<dbReference type="PANTHER" id="PTHR42711:SF5">
    <property type="entry name" value="ABC TRANSPORTER ATP-BINDING PROTEIN NATA"/>
    <property type="match status" value="1"/>
</dbReference>
<protein>
    <submittedName>
        <fullName evidence="6">ATP-binding cassette domain-containing protein</fullName>
    </submittedName>
</protein>
<accession>A0AA42DNQ0</accession>
<dbReference type="InterPro" id="IPR003593">
    <property type="entry name" value="AAA+_ATPase"/>
</dbReference>